<evidence type="ECO:0000313" key="2">
    <source>
        <dbReference type="Proteomes" id="UP001501577"/>
    </source>
</evidence>
<dbReference type="InterPro" id="IPR035959">
    <property type="entry name" value="RutC-like_sf"/>
</dbReference>
<reference evidence="1 2" key="1">
    <citation type="journal article" date="2019" name="Int. J. Syst. Evol. Microbiol.">
        <title>The Global Catalogue of Microorganisms (GCM) 10K type strain sequencing project: providing services to taxonomists for standard genome sequencing and annotation.</title>
        <authorList>
            <consortium name="The Broad Institute Genomics Platform"/>
            <consortium name="The Broad Institute Genome Sequencing Center for Infectious Disease"/>
            <person name="Wu L."/>
            <person name="Ma J."/>
        </authorList>
    </citation>
    <scope>NUCLEOTIDE SEQUENCE [LARGE SCALE GENOMIC DNA]</scope>
    <source>
        <strain evidence="1 2">JCM 8736</strain>
    </source>
</reference>
<proteinExistence type="predicted"/>
<dbReference type="EMBL" id="BAAAXQ010000014">
    <property type="protein sequence ID" value="GAA3012235.1"/>
    <property type="molecule type" value="Genomic_DNA"/>
</dbReference>
<sequence>MNKITRSNPKNMPSPVGNYSHVTKVPRNAELIVFSGQVGVDSLGAIPENFNKQVKNTFENIKKALFSEDLEASNIIKVNIWSVEPIDWDYFYEVWESLFVNKDYPSMTIGYIQALGLPEIKIEIEIWAAK</sequence>
<dbReference type="Gene3D" id="3.30.1330.40">
    <property type="entry name" value="RutC-like"/>
    <property type="match status" value="1"/>
</dbReference>
<protein>
    <submittedName>
        <fullName evidence="1">RidA family protein</fullName>
    </submittedName>
</protein>
<accession>A0ABN3Y0L1</accession>
<dbReference type="RefSeq" id="WP_068707692.1">
    <property type="nucleotide sequence ID" value="NZ_BAAAXQ010000014.1"/>
</dbReference>
<comment type="caution">
    <text evidence="1">The sequence shown here is derived from an EMBL/GenBank/DDBJ whole genome shotgun (WGS) entry which is preliminary data.</text>
</comment>
<dbReference type="CDD" id="cd00448">
    <property type="entry name" value="YjgF_YER057c_UK114_family"/>
    <property type="match status" value="1"/>
</dbReference>
<gene>
    <name evidence="1" type="ORF">GCM10019998_05620</name>
</gene>
<dbReference type="InterPro" id="IPR006175">
    <property type="entry name" value="YjgF/YER057c/UK114"/>
</dbReference>
<name>A0ABN3Y0L1_9ENTE</name>
<keyword evidence="2" id="KW-1185">Reference proteome</keyword>
<evidence type="ECO:0000313" key="1">
    <source>
        <dbReference type="EMBL" id="GAA3012235.1"/>
    </source>
</evidence>
<dbReference type="Proteomes" id="UP001501577">
    <property type="component" value="Unassembled WGS sequence"/>
</dbReference>
<dbReference type="PANTHER" id="PTHR43857:SF1">
    <property type="entry name" value="YJGH FAMILY PROTEIN"/>
    <property type="match status" value="1"/>
</dbReference>
<dbReference type="Pfam" id="PF01042">
    <property type="entry name" value="Ribonuc_L-PSP"/>
    <property type="match status" value="1"/>
</dbReference>
<dbReference type="SUPFAM" id="SSF55298">
    <property type="entry name" value="YjgF-like"/>
    <property type="match status" value="1"/>
</dbReference>
<dbReference type="PANTHER" id="PTHR43857">
    <property type="entry name" value="BLR7761 PROTEIN"/>
    <property type="match status" value="1"/>
</dbReference>
<organism evidence="1 2">
    <name type="scientific">Tetragenococcus solitarius</name>
    <dbReference type="NCBI Taxonomy" id="71453"/>
    <lineage>
        <taxon>Bacteria</taxon>
        <taxon>Bacillati</taxon>
        <taxon>Bacillota</taxon>
        <taxon>Bacilli</taxon>
        <taxon>Lactobacillales</taxon>
        <taxon>Enterococcaceae</taxon>
        <taxon>Tetragenococcus</taxon>
    </lineage>
</organism>